<proteinExistence type="inferred from homology"/>
<dbReference type="SUPFAM" id="SSF56300">
    <property type="entry name" value="Metallo-dependent phosphatases"/>
    <property type="match status" value="1"/>
</dbReference>
<protein>
    <recommendedName>
        <fullName evidence="2">Calcineurin-like phosphoesterase domain-containing protein</fullName>
    </recommendedName>
</protein>
<dbReference type="Gene3D" id="3.60.21.10">
    <property type="match status" value="1"/>
</dbReference>
<accession>A0A6J4VGE4</accession>
<gene>
    <name evidence="3" type="ORF">AVDCRST_MAG33-3294</name>
</gene>
<dbReference type="PANTHER" id="PTHR42850">
    <property type="entry name" value="METALLOPHOSPHOESTERASE"/>
    <property type="match status" value="1"/>
</dbReference>
<evidence type="ECO:0000313" key="3">
    <source>
        <dbReference type="EMBL" id="CAA9578142.1"/>
    </source>
</evidence>
<dbReference type="InterPro" id="IPR050126">
    <property type="entry name" value="Ap4A_hydrolase"/>
</dbReference>
<reference evidence="3" key="1">
    <citation type="submission" date="2020-02" db="EMBL/GenBank/DDBJ databases">
        <authorList>
            <person name="Meier V. D."/>
        </authorList>
    </citation>
    <scope>NUCLEOTIDE SEQUENCE</scope>
    <source>
        <strain evidence="3">AVDCRST_MAG33</strain>
    </source>
</reference>
<dbReference type="InterPro" id="IPR011152">
    <property type="entry name" value="Pesterase_MJ0912"/>
</dbReference>
<dbReference type="AlphaFoldDB" id="A0A6J4VGE4"/>
<organism evidence="3">
    <name type="scientific">uncultured Thermomicrobiales bacterium</name>
    <dbReference type="NCBI Taxonomy" id="1645740"/>
    <lineage>
        <taxon>Bacteria</taxon>
        <taxon>Pseudomonadati</taxon>
        <taxon>Thermomicrobiota</taxon>
        <taxon>Thermomicrobia</taxon>
        <taxon>Thermomicrobiales</taxon>
        <taxon>environmental samples</taxon>
    </lineage>
</organism>
<dbReference type="InterPro" id="IPR024654">
    <property type="entry name" value="Calcineurin-like_PHP_lpxH"/>
</dbReference>
<name>A0A6J4VGE4_9BACT</name>
<dbReference type="InterPro" id="IPR029052">
    <property type="entry name" value="Metallo-depent_PP-like"/>
</dbReference>
<evidence type="ECO:0000256" key="1">
    <source>
        <dbReference type="ARBA" id="ARBA00008950"/>
    </source>
</evidence>
<dbReference type="Pfam" id="PF12850">
    <property type="entry name" value="Metallophos_2"/>
    <property type="match status" value="1"/>
</dbReference>
<feature type="domain" description="Calcineurin-like phosphoesterase" evidence="2">
    <location>
        <begin position="13"/>
        <end position="189"/>
    </location>
</feature>
<dbReference type="EMBL" id="CADCWK010000412">
    <property type="protein sequence ID" value="CAA9578142.1"/>
    <property type="molecule type" value="Genomic_DNA"/>
</dbReference>
<dbReference type="PIRSF" id="PIRSF000883">
    <property type="entry name" value="Pesterase_MJ0912"/>
    <property type="match status" value="1"/>
</dbReference>
<sequence>MGESSLGVHVESRVALLADLHGNLTAFEAVLAEVDAMGIKRIVIAGDIAWGVQPAETVAAVMALGERAVAIRGNADREVSVPETVEGDAFLRESTEWCAAQLDDAQRSWLRTLPETATVTVDEVSDVLICHGSPSSDTEGLRPDAATDEIRTWLGGARGRVIVCGHTHVQFDRTVDGQRIVNPGSVGLHYGVEGAQWALLGSGVELRTTPYDGERAALLALASGIPAAEDFARFFRDPLA</sequence>
<dbReference type="PANTHER" id="PTHR42850:SF2">
    <property type="entry name" value="BLL5683 PROTEIN"/>
    <property type="match status" value="1"/>
</dbReference>
<evidence type="ECO:0000259" key="2">
    <source>
        <dbReference type="Pfam" id="PF12850"/>
    </source>
</evidence>
<dbReference type="GO" id="GO:0005737">
    <property type="term" value="C:cytoplasm"/>
    <property type="evidence" value="ECO:0007669"/>
    <property type="project" value="TreeGrafter"/>
</dbReference>
<dbReference type="GO" id="GO:0016791">
    <property type="term" value="F:phosphatase activity"/>
    <property type="evidence" value="ECO:0007669"/>
    <property type="project" value="TreeGrafter"/>
</dbReference>
<comment type="similarity">
    <text evidence="1">Belongs to the metallophosphoesterase superfamily. YfcE family.</text>
</comment>